<dbReference type="GO" id="GO:0006412">
    <property type="term" value="P:translation"/>
    <property type="evidence" value="ECO:0007669"/>
    <property type="project" value="UniProtKB-UniRule"/>
</dbReference>
<evidence type="ECO:0000256" key="5">
    <source>
        <dbReference type="RuleBase" id="RU003888"/>
    </source>
</evidence>
<evidence type="ECO:0000256" key="6">
    <source>
        <dbReference type="SAM" id="MobiDB-lite"/>
    </source>
</evidence>
<dbReference type="InterPro" id="IPR021131">
    <property type="entry name" value="Ribosomal_uL15/eL18"/>
</dbReference>
<dbReference type="NCBIfam" id="TIGR01071">
    <property type="entry name" value="rplO_bact"/>
    <property type="match status" value="1"/>
</dbReference>
<dbReference type="HAMAP" id="MF_01341">
    <property type="entry name" value="Ribosomal_uL15"/>
    <property type="match status" value="1"/>
</dbReference>
<feature type="region of interest" description="Disordered" evidence="6">
    <location>
        <begin position="158"/>
        <end position="183"/>
    </location>
</feature>
<dbReference type="GO" id="GO:0019843">
    <property type="term" value="F:rRNA binding"/>
    <property type="evidence" value="ECO:0007669"/>
    <property type="project" value="UniProtKB-UniRule"/>
</dbReference>
<reference evidence="8 9" key="1">
    <citation type="submission" date="2020-03" db="EMBL/GenBank/DDBJ databases">
        <title>Genomic Encyclopedia of Type Strains, Phase IV (KMG-IV): sequencing the most valuable type-strain genomes for metagenomic binning, comparative biology and taxonomic classification.</title>
        <authorList>
            <person name="Goeker M."/>
        </authorList>
    </citation>
    <scope>NUCLEOTIDE SEQUENCE [LARGE SCALE GENOMIC DNA]</scope>
    <source>
        <strain evidence="8 9">DSM 19867</strain>
    </source>
</reference>
<dbReference type="PANTHER" id="PTHR12934">
    <property type="entry name" value="50S RIBOSOMAL PROTEIN L15"/>
    <property type="match status" value="1"/>
</dbReference>
<keyword evidence="2 4" id="KW-0689">Ribosomal protein</keyword>
<feature type="compositionally biased region" description="Polar residues" evidence="6">
    <location>
        <begin position="1"/>
        <end position="11"/>
    </location>
</feature>
<dbReference type="InterPro" id="IPR005749">
    <property type="entry name" value="Ribosomal_uL15_bac-type"/>
</dbReference>
<dbReference type="AlphaFoldDB" id="A0A846N502"/>
<dbReference type="EMBL" id="JAASRM010000001">
    <property type="protein sequence ID" value="NIK90271.1"/>
    <property type="molecule type" value="Genomic_DNA"/>
</dbReference>
<dbReference type="SUPFAM" id="SSF52080">
    <property type="entry name" value="Ribosomal proteins L15p and L18e"/>
    <property type="match status" value="1"/>
</dbReference>
<dbReference type="Gene3D" id="3.100.10.10">
    <property type="match status" value="1"/>
</dbReference>
<gene>
    <name evidence="4" type="primary">rplO</name>
    <name evidence="8" type="ORF">FHS83_003589</name>
</gene>
<sequence>MKLNEIANNPGATKKKTKVGRGSSSGLGKTCGRGVKGAKARTGNAVYGFEGGQMPLHMRMPKRGFNNIFGTDFAEINLGRLQKAVDEKKIDVSAKIDLPALKAAGLVSKSRDGVRLLAKGELSAKLNLEVAGASKSAVEAVEKAGGSVVVTYKKKVTANKKGEPGKRQQRRIDSAKKRAERNG</sequence>
<feature type="compositionally biased region" description="Basic and acidic residues" evidence="6">
    <location>
        <begin position="160"/>
        <end position="183"/>
    </location>
</feature>
<dbReference type="InterPro" id="IPR036227">
    <property type="entry name" value="Ribosomal_uL15/eL18_sf"/>
</dbReference>
<keyword evidence="4" id="KW-0699">rRNA-binding</keyword>
<dbReference type="InterPro" id="IPR001196">
    <property type="entry name" value="Ribosomal_uL15_CS"/>
</dbReference>
<keyword evidence="9" id="KW-1185">Reference proteome</keyword>
<dbReference type="RefSeq" id="WP_167084672.1">
    <property type="nucleotide sequence ID" value="NZ_BAAADC010000001.1"/>
</dbReference>
<comment type="similarity">
    <text evidence="1 4 5">Belongs to the universal ribosomal protein uL15 family.</text>
</comment>
<feature type="compositionally biased region" description="Gly residues" evidence="6">
    <location>
        <begin position="23"/>
        <end position="35"/>
    </location>
</feature>
<feature type="domain" description="Large ribosomal subunit protein uL15/eL18" evidence="7">
    <location>
        <begin position="75"/>
        <end position="149"/>
    </location>
</feature>
<evidence type="ECO:0000256" key="3">
    <source>
        <dbReference type="ARBA" id="ARBA00023274"/>
    </source>
</evidence>
<feature type="region of interest" description="Disordered" evidence="6">
    <location>
        <begin position="1"/>
        <end position="36"/>
    </location>
</feature>
<comment type="function">
    <text evidence="4">Binds to the 23S rRNA.</text>
</comment>
<dbReference type="GO" id="GO:0003735">
    <property type="term" value="F:structural constituent of ribosome"/>
    <property type="evidence" value="ECO:0007669"/>
    <property type="project" value="InterPro"/>
</dbReference>
<comment type="subunit">
    <text evidence="4">Part of the 50S ribosomal subunit.</text>
</comment>
<evidence type="ECO:0000259" key="7">
    <source>
        <dbReference type="Pfam" id="PF00828"/>
    </source>
</evidence>
<evidence type="ECO:0000256" key="4">
    <source>
        <dbReference type="HAMAP-Rule" id="MF_01341"/>
    </source>
</evidence>
<comment type="caution">
    <text evidence="8">The sequence shown here is derived from an EMBL/GenBank/DDBJ whole genome shotgun (WGS) entry which is preliminary data.</text>
</comment>
<proteinExistence type="inferred from homology"/>
<accession>A0A846N502</accession>
<evidence type="ECO:0000313" key="9">
    <source>
        <dbReference type="Proteomes" id="UP000570514"/>
    </source>
</evidence>
<protein>
    <recommendedName>
        <fullName evidence="4">Large ribosomal subunit protein uL15</fullName>
    </recommendedName>
</protein>
<evidence type="ECO:0000313" key="8">
    <source>
        <dbReference type="EMBL" id="NIK90271.1"/>
    </source>
</evidence>
<keyword evidence="3 4" id="KW-0687">Ribonucleoprotein</keyword>
<dbReference type="PANTHER" id="PTHR12934:SF11">
    <property type="entry name" value="LARGE RIBOSOMAL SUBUNIT PROTEIN UL15M"/>
    <property type="match status" value="1"/>
</dbReference>
<dbReference type="PROSITE" id="PS00475">
    <property type="entry name" value="RIBOSOMAL_L15"/>
    <property type="match status" value="1"/>
</dbReference>
<dbReference type="Proteomes" id="UP000570514">
    <property type="component" value="Unassembled WGS sequence"/>
</dbReference>
<name>A0A846N502_9PROT</name>
<dbReference type="InterPro" id="IPR030878">
    <property type="entry name" value="Ribosomal_uL15"/>
</dbReference>
<evidence type="ECO:0000256" key="2">
    <source>
        <dbReference type="ARBA" id="ARBA00022980"/>
    </source>
</evidence>
<organism evidence="8 9">
    <name type="scientific">Rhizomicrobium palustre</name>
    <dbReference type="NCBI Taxonomy" id="189966"/>
    <lineage>
        <taxon>Bacteria</taxon>
        <taxon>Pseudomonadati</taxon>
        <taxon>Pseudomonadota</taxon>
        <taxon>Alphaproteobacteria</taxon>
        <taxon>Micropepsales</taxon>
        <taxon>Micropepsaceae</taxon>
        <taxon>Rhizomicrobium</taxon>
    </lineage>
</organism>
<dbReference type="GO" id="GO:0022625">
    <property type="term" value="C:cytosolic large ribosomal subunit"/>
    <property type="evidence" value="ECO:0007669"/>
    <property type="project" value="TreeGrafter"/>
</dbReference>
<dbReference type="Pfam" id="PF00828">
    <property type="entry name" value="Ribosomal_L27A"/>
    <property type="match status" value="1"/>
</dbReference>
<keyword evidence="4" id="KW-0694">RNA-binding</keyword>
<evidence type="ECO:0000256" key="1">
    <source>
        <dbReference type="ARBA" id="ARBA00007320"/>
    </source>
</evidence>